<protein>
    <recommendedName>
        <fullName evidence="9">Protein Asterix</fullName>
    </recommendedName>
</protein>
<evidence type="ECO:0000256" key="3">
    <source>
        <dbReference type="ARBA" id="ARBA00022692"/>
    </source>
</evidence>
<keyword evidence="5 6" id="KW-0472">Membrane</keyword>
<dbReference type="Pfam" id="PF03669">
    <property type="entry name" value="ASTER"/>
    <property type="match status" value="1"/>
</dbReference>
<sequence length="116" mass="12749">MSLIGTTSISICGAVAVRFRPQAWSNILIEDSTSDYMNVLSMVFSMLGIMMRYKACSWIALLLSAVSFANTRIGDDIKQIMSTFMLSVSSVFMSYLANPLPISAAYFNTPEPSSRP</sequence>
<evidence type="ECO:0008006" key="9">
    <source>
        <dbReference type="Google" id="ProtNLM"/>
    </source>
</evidence>
<accession>A0ABQ7SBF3</accession>
<evidence type="ECO:0000256" key="5">
    <source>
        <dbReference type="ARBA" id="ARBA00023136"/>
    </source>
</evidence>
<gene>
    <name evidence="7" type="ORF">GZH46_00690</name>
</gene>
<comment type="subcellular location">
    <subcellularLocation>
        <location evidence="1">Membrane</location>
    </subcellularLocation>
</comment>
<evidence type="ECO:0000256" key="4">
    <source>
        <dbReference type="ARBA" id="ARBA00022989"/>
    </source>
</evidence>
<dbReference type="InterPro" id="IPR005351">
    <property type="entry name" value="ASTER"/>
</dbReference>
<evidence type="ECO:0000313" key="8">
    <source>
        <dbReference type="Proteomes" id="UP000825002"/>
    </source>
</evidence>
<comment type="similarity">
    <text evidence="2">Belongs to the Asterix family.</text>
</comment>
<evidence type="ECO:0000313" key="7">
    <source>
        <dbReference type="EMBL" id="KAG9510755.1"/>
    </source>
</evidence>
<keyword evidence="4 6" id="KW-1133">Transmembrane helix</keyword>
<feature type="transmembrane region" description="Helical" evidence="6">
    <location>
        <begin position="40"/>
        <end position="63"/>
    </location>
</feature>
<reference evidence="7 8" key="1">
    <citation type="submission" date="2020-10" db="EMBL/GenBank/DDBJ databases">
        <authorList>
            <person name="Klimov P.B."/>
            <person name="Dyachkov S.M."/>
            <person name="Chetverikov P.E."/>
        </authorList>
    </citation>
    <scope>NUCLEOTIDE SEQUENCE [LARGE SCALE GENOMIC DNA]</scope>
    <source>
        <strain evidence="7">BMOC 18-1129-001#AD2665</strain>
        <tissue evidence="7">Entire mites</tissue>
    </source>
</reference>
<name>A0ABQ7SBF3_9ACAR</name>
<dbReference type="PANTHER" id="PTHR13193">
    <property type="entry name" value="CGI-140"/>
    <property type="match status" value="1"/>
</dbReference>
<keyword evidence="3 6" id="KW-0812">Transmembrane</keyword>
<organism evidence="7 8">
    <name type="scientific">Fragariocoptes setiger</name>
    <dbReference type="NCBI Taxonomy" id="1670756"/>
    <lineage>
        <taxon>Eukaryota</taxon>
        <taxon>Metazoa</taxon>
        <taxon>Ecdysozoa</taxon>
        <taxon>Arthropoda</taxon>
        <taxon>Chelicerata</taxon>
        <taxon>Arachnida</taxon>
        <taxon>Acari</taxon>
        <taxon>Acariformes</taxon>
        <taxon>Trombidiformes</taxon>
        <taxon>Prostigmata</taxon>
        <taxon>Eupodina</taxon>
        <taxon>Eriophyoidea</taxon>
        <taxon>Phytoptidae</taxon>
        <taxon>Fragariocoptes</taxon>
    </lineage>
</organism>
<feature type="transmembrane region" description="Helical" evidence="6">
    <location>
        <begin position="84"/>
        <end position="107"/>
    </location>
</feature>
<evidence type="ECO:0000256" key="2">
    <source>
        <dbReference type="ARBA" id="ARBA00009066"/>
    </source>
</evidence>
<evidence type="ECO:0000256" key="6">
    <source>
        <dbReference type="SAM" id="Phobius"/>
    </source>
</evidence>
<keyword evidence="8" id="KW-1185">Reference proteome</keyword>
<dbReference type="EMBL" id="JAIFTH010000081">
    <property type="protein sequence ID" value="KAG9510755.1"/>
    <property type="molecule type" value="Genomic_DNA"/>
</dbReference>
<comment type="caution">
    <text evidence="7">The sequence shown here is derived from an EMBL/GenBank/DDBJ whole genome shotgun (WGS) entry which is preliminary data.</text>
</comment>
<dbReference type="Proteomes" id="UP000825002">
    <property type="component" value="Unassembled WGS sequence"/>
</dbReference>
<dbReference type="PANTHER" id="PTHR13193:SF0">
    <property type="entry name" value="PAT COMPLEX SUBUNIT ASTERIX"/>
    <property type="match status" value="1"/>
</dbReference>
<evidence type="ECO:0000256" key="1">
    <source>
        <dbReference type="ARBA" id="ARBA00004370"/>
    </source>
</evidence>
<proteinExistence type="inferred from homology"/>